<evidence type="ECO:0000313" key="4">
    <source>
        <dbReference type="Proteomes" id="UP000190027"/>
    </source>
</evidence>
<reference evidence="3 4" key="1">
    <citation type="submission" date="2017-02" db="EMBL/GenBank/DDBJ databases">
        <authorList>
            <person name="Peterson S.W."/>
        </authorList>
    </citation>
    <scope>NUCLEOTIDE SEQUENCE [LARGE SCALE GENOMIC DNA]</scope>
    <source>
        <strain evidence="3 4">DSM 16080</strain>
    </source>
</reference>
<dbReference type="RefSeq" id="WP_078717767.1">
    <property type="nucleotide sequence ID" value="NZ_FUYC01000012.1"/>
</dbReference>
<dbReference type="Proteomes" id="UP000190027">
    <property type="component" value="Unassembled WGS sequence"/>
</dbReference>
<keyword evidence="1" id="KW-1133">Transmembrane helix</keyword>
<name>A0A1T4XLP5_9BACT</name>
<keyword evidence="4" id="KW-1185">Reference proteome</keyword>
<dbReference type="OrthoDB" id="9151625at2"/>
<dbReference type="InterPro" id="IPR022472">
    <property type="entry name" value="VPLPA-CTERM"/>
</dbReference>
<keyword evidence="1" id="KW-0472">Membrane</keyword>
<evidence type="ECO:0000256" key="1">
    <source>
        <dbReference type="SAM" id="Phobius"/>
    </source>
</evidence>
<keyword evidence="1" id="KW-0812">Transmembrane</keyword>
<dbReference type="NCBIfam" id="TIGR03370">
    <property type="entry name" value="VPLPA-CTERM"/>
    <property type="match status" value="1"/>
</dbReference>
<protein>
    <submittedName>
        <fullName evidence="3">VPLPA-CTERM protein sorting domain-containing protein</fullName>
    </submittedName>
</protein>
<evidence type="ECO:0000313" key="3">
    <source>
        <dbReference type="EMBL" id="SKA90426.1"/>
    </source>
</evidence>
<gene>
    <name evidence="3" type="ORF">SAMN02745704_02220</name>
</gene>
<feature type="chain" id="PRO_5013182488" evidence="2">
    <location>
        <begin position="25"/>
        <end position="209"/>
    </location>
</feature>
<accession>A0A1T4XLP5</accession>
<feature type="signal peptide" evidence="2">
    <location>
        <begin position="1"/>
        <end position="24"/>
    </location>
</feature>
<feature type="transmembrane region" description="Helical" evidence="1">
    <location>
        <begin position="182"/>
        <end position="203"/>
    </location>
</feature>
<evidence type="ECO:0000256" key="2">
    <source>
        <dbReference type="SAM" id="SignalP"/>
    </source>
</evidence>
<dbReference type="EMBL" id="FUYC01000012">
    <property type="protein sequence ID" value="SKA90426.1"/>
    <property type="molecule type" value="Genomic_DNA"/>
</dbReference>
<sequence length="209" mass="21955">MTRNIFTNFIMALAVVLFAGSAMAAVMPVGFSSYSPVGVSDALRIDPNNALVYDPAGDDQSGNYNFTSLGFGGSIVLNFANPIINGAGADLQVFETSWGGGTDNWAAYPETAEVWAFQGNYSGQAYGDPGWVRLGYAQQDGSFDFDGLITGTSAILVRDVSRDFGFTGSGDGFDLDGVVANYATPLPAGIWLLGGGLIGLIGLRHRRRG</sequence>
<keyword evidence="2" id="KW-0732">Signal</keyword>
<organism evidence="3 4">
    <name type="scientific">Paucidesulfovibrio gracilis DSM 16080</name>
    <dbReference type="NCBI Taxonomy" id="1121449"/>
    <lineage>
        <taxon>Bacteria</taxon>
        <taxon>Pseudomonadati</taxon>
        <taxon>Thermodesulfobacteriota</taxon>
        <taxon>Desulfovibrionia</taxon>
        <taxon>Desulfovibrionales</taxon>
        <taxon>Desulfovibrionaceae</taxon>
        <taxon>Paucidesulfovibrio</taxon>
    </lineage>
</organism>
<dbReference type="STRING" id="1121449.SAMN02745704_02220"/>
<proteinExistence type="predicted"/>
<dbReference type="AlphaFoldDB" id="A0A1T4XLP5"/>